<dbReference type="Pfam" id="PF08813">
    <property type="entry name" value="Phage_tail_3"/>
    <property type="match status" value="1"/>
</dbReference>
<dbReference type="RefSeq" id="WP_034380351.1">
    <property type="nucleotide sequence ID" value="NZ_AWTN01000095.1"/>
</dbReference>
<dbReference type="EMBL" id="AWTN01000095">
    <property type="protein sequence ID" value="KGG90853.1"/>
    <property type="molecule type" value="Genomic_DNA"/>
</dbReference>
<organism evidence="1 2">
    <name type="scientific">Comamonas thiooxydans</name>
    <dbReference type="NCBI Taxonomy" id="363952"/>
    <lineage>
        <taxon>Bacteria</taxon>
        <taxon>Pseudomonadati</taxon>
        <taxon>Pseudomonadota</taxon>
        <taxon>Betaproteobacteria</taxon>
        <taxon>Burkholderiales</taxon>
        <taxon>Comamonadaceae</taxon>
        <taxon>Comamonas</taxon>
    </lineage>
</organism>
<evidence type="ECO:0000313" key="2">
    <source>
        <dbReference type="Proteomes" id="UP000029567"/>
    </source>
</evidence>
<name>A0A0E3BEM7_9BURK</name>
<dbReference type="InterPro" id="IPR042302">
    <property type="entry name" value="E1_FCCH_sf"/>
</dbReference>
<comment type="caution">
    <text evidence="1">The sequence shown here is derived from an EMBL/GenBank/DDBJ whole genome shotgun (WGS) entry which is preliminary data.</text>
</comment>
<reference evidence="1 2" key="1">
    <citation type="submission" date="2013-09" db="EMBL/GenBank/DDBJ databases">
        <title>High correlation between genotypes and phenotypes of environmental bacteria Comamonas testosteroni strains.</title>
        <authorList>
            <person name="Liu L."/>
            <person name="Zhu W."/>
            <person name="Xia X."/>
            <person name="Xu B."/>
            <person name="Luo M."/>
            <person name="Wang G."/>
        </authorList>
    </citation>
    <scope>NUCLEOTIDE SEQUENCE [LARGE SCALE GENOMIC DNA]</scope>
    <source>
        <strain evidence="1 2">JL14</strain>
    </source>
</reference>
<dbReference type="Proteomes" id="UP000029567">
    <property type="component" value="Unassembled WGS sequence"/>
</dbReference>
<evidence type="ECO:0008006" key="3">
    <source>
        <dbReference type="Google" id="ProtNLM"/>
    </source>
</evidence>
<proteinExistence type="predicted"/>
<evidence type="ECO:0000313" key="1">
    <source>
        <dbReference type="EMBL" id="KGG90853.1"/>
    </source>
</evidence>
<protein>
    <recommendedName>
        <fullName evidence="3">Phage tail protein</fullName>
    </recommendedName>
</protein>
<accession>A0A0E3BEM7</accession>
<dbReference type="AlphaFoldDB" id="A0A0E3BEM7"/>
<sequence length="220" mass="22859">MEPIFWTDVGVAVETAASAAITIAAISKAAEGVVTYSGVPVPEPEDGDIIVLRNVTGMSAVNDRAFRIADVDTAAKTFKLEGEDTTAYRTFKSGQAHVVTLDAEFRSVQEVAASGGDPVTASTSTIHVSQLRNAPVANNPVTFSFTNLLDPDDPGYVECRKAAKAKAKRAVVFTFSNGAQVMFVAIPSASGAPTGQAQGAVQTPVTLQCQGETTTLPPAI</sequence>
<gene>
    <name evidence="1" type="ORF">P245_15520</name>
</gene>
<dbReference type="Gene3D" id="2.40.30.180">
    <property type="entry name" value="Ubiquitin-activating enzyme E1, FCCH domain"/>
    <property type="match status" value="1"/>
</dbReference>
<dbReference type="InterPro" id="IPR014918">
    <property type="entry name" value="Phage_tail_3"/>
</dbReference>